<reference evidence="1 2" key="1">
    <citation type="submission" date="2016-10" db="EMBL/GenBank/DDBJ databases">
        <title>Genome sequence of the ascomycete fungus Penicillium subrubescens.</title>
        <authorList>
            <person name="De Vries R.P."/>
            <person name="Peng M."/>
            <person name="Dilokpimol A."/>
            <person name="Hilden K."/>
            <person name="Makela M.R."/>
            <person name="Grigoriev I."/>
            <person name="Riley R."/>
            <person name="Granchi Z."/>
        </authorList>
    </citation>
    <scope>NUCLEOTIDE SEQUENCE [LARGE SCALE GENOMIC DNA]</scope>
    <source>
        <strain evidence="1 2">CBS 132785</strain>
    </source>
</reference>
<sequence length="87" mass="10171">MASILLAARCSNPPLTVGKNWPSKFVQQRDELRSRFSRWYDYHRALNVDPNTRTPEHPNTLRAWFTTVQSVINENGIQAEDIYNFGY</sequence>
<accession>A0A1Q5SRP4</accession>
<proteinExistence type="predicted"/>
<dbReference type="EMBL" id="MNBE01000757">
    <property type="protein sequence ID" value="OKO90669.1"/>
    <property type="molecule type" value="Genomic_DNA"/>
</dbReference>
<evidence type="ECO:0000313" key="2">
    <source>
        <dbReference type="Proteomes" id="UP000186955"/>
    </source>
</evidence>
<keyword evidence="2" id="KW-1185">Reference proteome</keyword>
<name>A0A1Q5SRP4_9EURO</name>
<evidence type="ECO:0008006" key="3">
    <source>
        <dbReference type="Google" id="ProtNLM"/>
    </source>
</evidence>
<protein>
    <recommendedName>
        <fullName evidence="3">HTH CENPB-type domain-containing protein</fullName>
    </recommendedName>
</protein>
<gene>
    <name evidence="1" type="ORF">PENSUB_13386</name>
</gene>
<dbReference type="Proteomes" id="UP000186955">
    <property type="component" value="Unassembled WGS sequence"/>
</dbReference>
<comment type="caution">
    <text evidence="1">The sequence shown here is derived from an EMBL/GenBank/DDBJ whole genome shotgun (WGS) entry which is preliminary data.</text>
</comment>
<dbReference type="AlphaFoldDB" id="A0A1Q5SRP4"/>
<organism evidence="1 2">
    <name type="scientific">Penicillium subrubescens</name>
    <dbReference type="NCBI Taxonomy" id="1316194"/>
    <lineage>
        <taxon>Eukaryota</taxon>
        <taxon>Fungi</taxon>
        <taxon>Dikarya</taxon>
        <taxon>Ascomycota</taxon>
        <taxon>Pezizomycotina</taxon>
        <taxon>Eurotiomycetes</taxon>
        <taxon>Eurotiomycetidae</taxon>
        <taxon>Eurotiales</taxon>
        <taxon>Aspergillaceae</taxon>
        <taxon>Penicillium</taxon>
    </lineage>
</organism>
<evidence type="ECO:0000313" key="1">
    <source>
        <dbReference type="EMBL" id="OKO90669.1"/>
    </source>
</evidence>